<dbReference type="InterPro" id="IPR012312">
    <property type="entry name" value="Hemerythrin-like"/>
</dbReference>
<evidence type="ECO:0000256" key="1">
    <source>
        <dbReference type="SAM" id="MobiDB-lite"/>
    </source>
</evidence>
<evidence type="ECO:0000313" key="4">
    <source>
        <dbReference type="Proteomes" id="UP001500212"/>
    </source>
</evidence>
<dbReference type="PANTHER" id="PTHR35585">
    <property type="entry name" value="HHE DOMAIN PROTEIN (AFU_ORTHOLOGUE AFUA_4G00730)"/>
    <property type="match status" value="1"/>
</dbReference>
<protein>
    <recommendedName>
        <fullName evidence="2">Hemerythrin-like domain-containing protein</fullName>
    </recommendedName>
</protein>
<feature type="region of interest" description="Disordered" evidence="1">
    <location>
        <begin position="138"/>
        <end position="168"/>
    </location>
</feature>
<evidence type="ECO:0000313" key="3">
    <source>
        <dbReference type="EMBL" id="GAA4615581.1"/>
    </source>
</evidence>
<keyword evidence="4" id="KW-1185">Reference proteome</keyword>
<dbReference type="PANTHER" id="PTHR35585:SF1">
    <property type="entry name" value="HHE DOMAIN PROTEIN (AFU_ORTHOLOGUE AFUA_4G00730)"/>
    <property type="match status" value="1"/>
</dbReference>
<comment type="caution">
    <text evidence="3">The sequence shown here is derived from an EMBL/GenBank/DDBJ whole genome shotgun (WGS) entry which is preliminary data.</text>
</comment>
<reference evidence="4" key="1">
    <citation type="journal article" date="2019" name="Int. J. Syst. Evol. Microbiol.">
        <title>The Global Catalogue of Microorganisms (GCM) 10K type strain sequencing project: providing services to taxonomists for standard genome sequencing and annotation.</title>
        <authorList>
            <consortium name="The Broad Institute Genomics Platform"/>
            <consortium name="The Broad Institute Genome Sequencing Center for Infectious Disease"/>
            <person name="Wu L."/>
            <person name="Ma J."/>
        </authorList>
    </citation>
    <scope>NUCLEOTIDE SEQUENCE [LARGE SCALE GENOMIC DNA]</scope>
    <source>
        <strain evidence="4">JCM 17938</strain>
    </source>
</reference>
<sequence length="190" mass="21258">MPNVFDVLSKDHVEVEQALAELESGPTAATGADPEQKEIRKRLVEQLIIEESKHEAVEEEYFWPAVRDKLPDGDHLADEATDQEQAAKHILNDLLDLDPDDPRFEDRLRTFTVDGREHIAYEEERVWPRMREALSAKEADELGTKVEEGKKLAPTRPHPNTPPRPGILKTVGKAAAVADRARDAVTGLGD</sequence>
<dbReference type="Pfam" id="PF01814">
    <property type="entry name" value="Hemerythrin"/>
    <property type="match status" value="1"/>
</dbReference>
<name>A0ABP8TSP6_9ACTN</name>
<proteinExistence type="predicted"/>
<dbReference type="CDD" id="cd12108">
    <property type="entry name" value="Hr-like"/>
    <property type="match status" value="1"/>
</dbReference>
<dbReference type="Gene3D" id="1.20.120.520">
    <property type="entry name" value="nmb1532 protein domain like"/>
    <property type="match status" value="1"/>
</dbReference>
<dbReference type="Proteomes" id="UP001500212">
    <property type="component" value="Unassembled WGS sequence"/>
</dbReference>
<feature type="domain" description="Hemerythrin-like" evidence="2">
    <location>
        <begin position="5"/>
        <end position="128"/>
    </location>
</feature>
<gene>
    <name evidence="3" type="ORF">GCM10023195_68740</name>
</gene>
<dbReference type="RefSeq" id="WP_345363916.1">
    <property type="nucleotide sequence ID" value="NZ_BAABHJ010000030.1"/>
</dbReference>
<feature type="compositionally biased region" description="Basic and acidic residues" evidence="1">
    <location>
        <begin position="138"/>
        <end position="151"/>
    </location>
</feature>
<dbReference type="EMBL" id="BAABHJ010000030">
    <property type="protein sequence ID" value="GAA4615581.1"/>
    <property type="molecule type" value="Genomic_DNA"/>
</dbReference>
<accession>A0ABP8TSP6</accession>
<feature type="compositionally biased region" description="Pro residues" evidence="1">
    <location>
        <begin position="156"/>
        <end position="165"/>
    </location>
</feature>
<evidence type="ECO:0000259" key="2">
    <source>
        <dbReference type="Pfam" id="PF01814"/>
    </source>
</evidence>
<organism evidence="3 4">
    <name type="scientific">Actinoallomurus liliacearum</name>
    <dbReference type="NCBI Taxonomy" id="1080073"/>
    <lineage>
        <taxon>Bacteria</taxon>
        <taxon>Bacillati</taxon>
        <taxon>Actinomycetota</taxon>
        <taxon>Actinomycetes</taxon>
        <taxon>Streptosporangiales</taxon>
        <taxon>Thermomonosporaceae</taxon>
        <taxon>Actinoallomurus</taxon>
    </lineage>
</organism>